<evidence type="ECO:0000256" key="1">
    <source>
        <dbReference type="SAM" id="MobiDB-lite"/>
    </source>
</evidence>
<reference evidence="4" key="1">
    <citation type="submission" date="2021-02" db="EMBL/GenBank/DDBJ databases">
        <authorList>
            <person name="Nowell W R."/>
        </authorList>
    </citation>
    <scope>NUCLEOTIDE SEQUENCE</scope>
</reference>
<feature type="transmembrane region" description="Helical" evidence="2">
    <location>
        <begin position="111"/>
        <end position="129"/>
    </location>
</feature>
<evidence type="ECO:0000256" key="2">
    <source>
        <dbReference type="SAM" id="Phobius"/>
    </source>
</evidence>
<dbReference type="EMBL" id="CAJNOJ010000171">
    <property type="protein sequence ID" value="CAF1238092.1"/>
    <property type="molecule type" value="Genomic_DNA"/>
</dbReference>
<dbReference type="OrthoDB" id="9979382at2759"/>
<dbReference type="AlphaFoldDB" id="A0A814YZV7"/>
<feature type="transmembrane region" description="Helical" evidence="2">
    <location>
        <begin position="247"/>
        <end position="267"/>
    </location>
</feature>
<proteinExistence type="predicted"/>
<organism evidence="4 6">
    <name type="scientific">Adineta ricciae</name>
    <name type="common">Rotifer</name>
    <dbReference type="NCBI Taxonomy" id="249248"/>
    <lineage>
        <taxon>Eukaryota</taxon>
        <taxon>Metazoa</taxon>
        <taxon>Spiralia</taxon>
        <taxon>Gnathifera</taxon>
        <taxon>Rotifera</taxon>
        <taxon>Eurotatoria</taxon>
        <taxon>Bdelloidea</taxon>
        <taxon>Adinetida</taxon>
        <taxon>Adinetidae</taxon>
        <taxon>Adineta</taxon>
    </lineage>
</organism>
<feature type="transmembrane region" description="Helical" evidence="2">
    <location>
        <begin position="172"/>
        <end position="194"/>
    </location>
</feature>
<protein>
    <submittedName>
        <fullName evidence="4">Uncharacterized protein</fullName>
    </submittedName>
</protein>
<keyword evidence="2" id="KW-1133">Transmembrane helix</keyword>
<feature type="compositionally biased region" description="Basic and acidic residues" evidence="1">
    <location>
        <begin position="1"/>
        <end position="10"/>
    </location>
</feature>
<feature type="transmembrane region" description="Helical" evidence="2">
    <location>
        <begin position="58"/>
        <end position="75"/>
    </location>
</feature>
<keyword evidence="2" id="KW-0812">Transmembrane</keyword>
<name>A0A814YZV7_ADIRI</name>
<keyword evidence="5" id="KW-1185">Reference proteome</keyword>
<feature type="region of interest" description="Disordered" evidence="1">
    <location>
        <begin position="1"/>
        <end position="22"/>
    </location>
</feature>
<keyword evidence="2" id="KW-0472">Membrane</keyword>
<feature type="transmembrane region" description="Helical" evidence="2">
    <location>
        <begin position="215"/>
        <end position="235"/>
    </location>
</feature>
<evidence type="ECO:0000313" key="6">
    <source>
        <dbReference type="Proteomes" id="UP000663852"/>
    </source>
</evidence>
<dbReference type="Proteomes" id="UP000663828">
    <property type="component" value="Unassembled WGS sequence"/>
</dbReference>
<dbReference type="Proteomes" id="UP000663852">
    <property type="component" value="Unassembled WGS sequence"/>
</dbReference>
<sequence>MQGKESHGDENIDDQCTGDPTAPFNEIEAFNNIWEALRWKQIRTRVPICFKKTIRNRYMLANLIYFGYAIGILVIDFNPVVNGTAGTDNSCPATGVSLDDPITPNDVTNKMYLGLGVVHLASAFLYWWAWDNRSWRDIIMIPEYLNHIEAALYIWSAAWYPREDTYGGYYTLAIHKIEMTAATVELVASFGWIMSWYMTYTRTLGRGFTLDDPDVIGFLATTISSFIYMTYNIQINVDPTQYGNNYLYTYGDIVYFVGACYYIFACLRDDHWFWFLPSSGQYGIAAGKTRVQPKVLPQFGKPPVLMCGSCRKRPKVAVIDVKEEQA</sequence>
<accession>A0A814YZV7</accession>
<evidence type="ECO:0000313" key="4">
    <source>
        <dbReference type="EMBL" id="CAF1238092.1"/>
    </source>
</evidence>
<gene>
    <name evidence="4" type="ORF">EDS130_LOCUS27304</name>
    <name evidence="3" type="ORF">XAT740_LOCUS125</name>
</gene>
<dbReference type="EMBL" id="CAJNOR010000003">
    <property type="protein sequence ID" value="CAF0745313.1"/>
    <property type="molecule type" value="Genomic_DNA"/>
</dbReference>
<comment type="caution">
    <text evidence="4">The sequence shown here is derived from an EMBL/GenBank/DDBJ whole genome shotgun (WGS) entry which is preliminary data.</text>
</comment>
<evidence type="ECO:0000313" key="5">
    <source>
        <dbReference type="Proteomes" id="UP000663828"/>
    </source>
</evidence>
<evidence type="ECO:0000313" key="3">
    <source>
        <dbReference type="EMBL" id="CAF0745313.1"/>
    </source>
</evidence>